<organism evidence="2 3">
    <name type="scientific">Lihuaxuella thermophila</name>
    <dbReference type="NCBI Taxonomy" id="1173111"/>
    <lineage>
        <taxon>Bacteria</taxon>
        <taxon>Bacillati</taxon>
        <taxon>Bacillota</taxon>
        <taxon>Bacilli</taxon>
        <taxon>Bacillales</taxon>
        <taxon>Thermoactinomycetaceae</taxon>
        <taxon>Lihuaxuella</taxon>
    </lineage>
</organism>
<dbReference type="InterPro" id="IPR036390">
    <property type="entry name" value="WH_DNA-bd_sf"/>
</dbReference>
<dbReference type="InterPro" id="IPR025370">
    <property type="entry name" value="SgrR_HTH_N"/>
</dbReference>
<keyword evidence="3" id="KW-1185">Reference proteome</keyword>
<name>A0A1H8BS61_9BACL</name>
<dbReference type="AlphaFoldDB" id="A0A1H8BS61"/>
<feature type="domain" description="Transcriptional regulator SgrR N-terminal HTH" evidence="1">
    <location>
        <begin position="7"/>
        <end position="120"/>
    </location>
</feature>
<dbReference type="STRING" id="1173111.SAMN05444955_102321"/>
<evidence type="ECO:0000313" key="2">
    <source>
        <dbReference type="EMBL" id="SEM85419.1"/>
    </source>
</evidence>
<dbReference type="Proteomes" id="UP000199695">
    <property type="component" value="Unassembled WGS sequence"/>
</dbReference>
<gene>
    <name evidence="2" type="ORF">SAMN05444955_102321</name>
</gene>
<protein>
    <submittedName>
        <fullName evidence="2">Sugar transport-related sRNA regulator N-term</fullName>
    </submittedName>
</protein>
<evidence type="ECO:0000313" key="3">
    <source>
        <dbReference type="Proteomes" id="UP000199695"/>
    </source>
</evidence>
<accession>A0A1H8BS61</accession>
<dbReference type="Pfam" id="PF12793">
    <property type="entry name" value="SgrR_N"/>
    <property type="match status" value="1"/>
</dbReference>
<evidence type="ECO:0000259" key="1">
    <source>
        <dbReference type="Pfam" id="PF12793"/>
    </source>
</evidence>
<proteinExistence type="predicted"/>
<keyword evidence="2" id="KW-0813">Transport</keyword>
<dbReference type="OrthoDB" id="5894719at2"/>
<keyword evidence="2" id="KW-0762">Sugar transport</keyword>
<dbReference type="EMBL" id="FOCQ01000002">
    <property type="protein sequence ID" value="SEM85419.1"/>
    <property type="molecule type" value="Genomic_DNA"/>
</dbReference>
<sequence>MNMIERYFDLRQIYPDVKENVPFPVRVAELAEILCCSPRNVKHLLKKMETAGFIKWEPGKGRGNRSKLTFTLPLGTVVIYHFKDLLNKGKVDQGIQFIHRKGVPENIRKMCFNHLQSQYRSAASDTKKQQDLSKKLFQTFPVMRHLVRQIHDTSPWFISTRPAKASSFIWPNHGNQTDL</sequence>
<dbReference type="SUPFAM" id="SSF46785">
    <property type="entry name" value="Winged helix' DNA-binding domain"/>
    <property type="match status" value="1"/>
</dbReference>
<reference evidence="2 3" key="1">
    <citation type="submission" date="2016-10" db="EMBL/GenBank/DDBJ databases">
        <authorList>
            <person name="de Groot N.N."/>
        </authorList>
    </citation>
    <scope>NUCLEOTIDE SEQUENCE [LARGE SCALE GENOMIC DNA]</scope>
    <source>
        <strain evidence="2 3">DSM 46701</strain>
    </source>
</reference>